<dbReference type="OrthoDB" id="201656at2759"/>
<reference evidence="2" key="1">
    <citation type="journal article" date="2021" name="Nat. Commun.">
        <title>Genetic determinants of endophytism in the Arabidopsis root mycobiome.</title>
        <authorList>
            <person name="Mesny F."/>
            <person name="Miyauchi S."/>
            <person name="Thiergart T."/>
            <person name="Pickel B."/>
            <person name="Atanasova L."/>
            <person name="Karlsson M."/>
            <person name="Huettel B."/>
            <person name="Barry K.W."/>
            <person name="Haridas S."/>
            <person name="Chen C."/>
            <person name="Bauer D."/>
            <person name="Andreopoulos W."/>
            <person name="Pangilinan J."/>
            <person name="LaButti K."/>
            <person name="Riley R."/>
            <person name="Lipzen A."/>
            <person name="Clum A."/>
            <person name="Drula E."/>
            <person name="Henrissat B."/>
            <person name="Kohler A."/>
            <person name="Grigoriev I.V."/>
            <person name="Martin F.M."/>
            <person name="Hacquard S."/>
        </authorList>
    </citation>
    <scope>NUCLEOTIDE SEQUENCE</scope>
    <source>
        <strain evidence="2">MPI-CAGE-AT-0021</strain>
    </source>
</reference>
<evidence type="ECO:0000313" key="2">
    <source>
        <dbReference type="EMBL" id="KAH7115508.1"/>
    </source>
</evidence>
<dbReference type="PANTHER" id="PTHR44013:SF1">
    <property type="entry name" value="ZINC-TYPE ALCOHOL DEHYDROGENASE-LIKE PROTEIN C16A3.02C"/>
    <property type="match status" value="1"/>
</dbReference>
<dbReference type="InterPro" id="IPR011032">
    <property type="entry name" value="GroES-like_sf"/>
</dbReference>
<evidence type="ECO:0000259" key="1">
    <source>
        <dbReference type="SMART" id="SM00829"/>
    </source>
</evidence>
<dbReference type="Gene3D" id="3.90.180.10">
    <property type="entry name" value="Medium-chain alcohol dehydrogenases, catalytic domain"/>
    <property type="match status" value="1"/>
</dbReference>
<gene>
    <name evidence="2" type="ORF">B0J13DRAFT_208398</name>
</gene>
<keyword evidence="3" id="KW-1185">Reference proteome</keyword>
<dbReference type="Pfam" id="PF13602">
    <property type="entry name" value="ADH_zinc_N_2"/>
    <property type="match status" value="1"/>
</dbReference>
<evidence type="ECO:0000313" key="3">
    <source>
        <dbReference type="Proteomes" id="UP000717696"/>
    </source>
</evidence>
<accession>A0A9P9DAD5</accession>
<dbReference type="SUPFAM" id="SSF51735">
    <property type="entry name" value="NAD(P)-binding Rossmann-fold domains"/>
    <property type="match status" value="1"/>
</dbReference>
<dbReference type="CDD" id="cd08267">
    <property type="entry name" value="MDR1"/>
    <property type="match status" value="1"/>
</dbReference>
<dbReference type="InterPro" id="IPR036291">
    <property type="entry name" value="NAD(P)-bd_dom_sf"/>
</dbReference>
<comment type="caution">
    <text evidence="2">The sequence shown here is derived from an EMBL/GenBank/DDBJ whole genome shotgun (WGS) entry which is preliminary data.</text>
</comment>
<sequence length="351" mass="37596">MSHEQNSYRTWRITQPGNINDNLELITTPRPSADSLGKRELLIKVISAGINKADYWPVELGGVSRIMGSYPRSIGLDFSGRIVAVGRKVTDISPGDNVVGRMNPVKPGSLAEYVVASYDGVAVLPNNVSPRQAGAAGTASLAAYQSIAPYVEAGDRIFINGGSGGVGTFAIQVAKALGCHVTVTCSTDKISLCRDLGADEVIDYKTVDVMDTLRQKGRVFAHVVDNVVGSPHDLFHPGCGQIMLPGRKRYYVSVGGGMNVDTWAHTTVGTSFLPFLGGSKHKWKPLVTENSHEDLAQVARWMGEGKLKTVIDSTFAFEEVSEAFSRLKKGSMAGKVVINVEADGAAEVEKE</sequence>
<dbReference type="InterPro" id="IPR013154">
    <property type="entry name" value="ADH-like_N"/>
</dbReference>
<feature type="domain" description="Enoyl reductase (ER)" evidence="1">
    <location>
        <begin position="18"/>
        <end position="338"/>
    </location>
</feature>
<proteinExistence type="predicted"/>
<dbReference type="AlphaFoldDB" id="A0A9P9DAD5"/>
<protein>
    <recommendedName>
        <fullName evidence="1">Enoyl reductase (ER) domain-containing protein</fullName>
    </recommendedName>
</protein>
<dbReference type="InterPro" id="IPR020843">
    <property type="entry name" value="ER"/>
</dbReference>
<dbReference type="Pfam" id="PF08240">
    <property type="entry name" value="ADH_N"/>
    <property type="match status" value="1"/>
</dbReference>
<dbReference type="SUPFAM" id="SSF50129">
    <property type="entry name" value="GroES-like"/>
    <property type="match status" value="1"/>
</dbReference>
<name>A0A9P9DAD5_9HYPO</name>
<dbReference type="Proteomes" id="UP000717696">
    <property type="component" value="Unassembled WGS sequence"/>
</dbReference>
<dbReference type="InterPro" id="IPR052733">
    <property type="entry name" value="Chloroplast_QOR"/>
</dbReference>
<dbReference type="Gene3D" id="3.40.50.720">
    <property type="entry name" value="NAD(P)-binding Rossmann-like Domain"/>
    <property type="match status" value="1"/>
</dbReference>
<dbReference type="EMBL" id="JAGMUU010000038">
    <property type="protein sequence ID" value="KAH7115508.1"/>
    <property type="molecule type" value="Genomic_DNA"/>
</dbReference>
<dbReference type="GO" id="GO:0016491">
    <property type="term" value="F:oxidoreductase activity"/>
    <property type="evidence" value="ECO:0007669"/>
    <property type="project" value="InterPro"/>
</dbReference>
<dbReference type="PANTHER" id="PTHR44013">
    <property type="entry name" value="ZINC-TYPE ALCOHOL DEHYDROGENASE-LIKE PROTEIN C16A3.02C"/>
    <property type="match status" value="1"/>
</dbReference>
<dbReference type="SMART" id="SM00829">
    <property type="entry name" value="PKS_ER"/>
    <property type="match status" value="1"/>
</dbReference>
<organism evidence="2 3">
    <name type="scientific">Dactylonectria estremocensis</name>
    <dbReference type="NCBI Taxonomy" id="1079267"/>
    <lineage>
        <taxon>Eukaryota</taxon>
        <taxon>Fungi</taxon>
        <taxon>Dikarya</taxon>
        <taxon>Ascomycota</taxon>
        <taxon>Pezizomycotina</taxon>
        <taxon>Sordariomycetes</taxon>
        <taxon>Hypocreomycetidae</taxon>
        <taxon>Hypocreales</taxon>
        <taxon>Nectriaceae</taxon>
        <taxon>Dactylonectria</taxon>
    </lineage>
</organism>